<organism evidence="1 2">
    <name type="scientific">Diphasiastrum complanatum</name>
    <name type="common">Issler's clubmoss</name>
    <name type="synonym">Lycopodium complanatum</name>
    <dbReference type="NCBI Taxonomy" id="34168"/>
    <lineage>
        <taxon>Eukaryota</taxon>
        <taxon>Viridiplantae</taxon>
        <taxon>Streptophyta</taxon>
        <taxon>Embryophyta</taxon>
        <taxon>Tracheophyta</taxon>
        <taxon>Lycopodiopsida</taxon>
        <taxon>Lycopodiales</taxon>
        <taxon>Lycopodiaceae</taxon>
        <taxon>Lycopodioideae</taxon>
        <taxon>Diphasiastrum</taxon>
    </lineage>
</organism>
<gene>
    <name evidence="1" type="ORF">O6H91_20G009700</name>
</gene>
<dbReference type="EMBL" id="CM055111">
    <property type="protein sequence ID" value="KAJ7518819.1"/>
    <property type="molecule type" value="Genomic_DNA"/>
</dbReference>
<protein>
    <submittedName>
        <fullName evidence="1">Uncharacterized protein</fullName>
    </submittedName>
</protein>
<accession>A0ACC2AMS9</accession>
<dbReference type="Proteomes" id="UP001162992">
    <property type="component" value="Chromosome 20"/>
</dbReference>
<evidence type="ECO:0000313" key="2">
    <source>
        <dbReference type="Proteomes" id="UP001162992"/>
    </source>
</evidence>
<keyword evidence="2" id="KW-1185">Reference proteome</keyword>
<sequence length="1010" mass="109645">MDGCEILRAARWTEFSFCSSAIGKSCKSMAKCLTFKLCVREIEAAMVVLSWLDWKPGAFQFITVMSNHSFGAPLARLFCLLSGLSLFLSVATAQSPIQADGQHLMRFLNSTLPNLSNYNFSGSPCSWMGVGCTGQNSWANIQSLQLEGQGLHGNIPEGSIGKLYALTWLILANNSLTGSIPDDIWNLPNVRHFNASQNQLSGQFPSQLNGMRQLQTLDLSYNKLNGTIPSSIGQLSSLQILNFSRNTLVGGIPVELSNCYKLLSVDMSANRLSGLIPPELSSLSRFKHLNLSSNFLEGNIPGEFGRWHYIQTLDLSGNSLSGPLLTLSQLRNLITLLVSDNQLNGTITSSIFHPPFLQILSLNNNGFIGPVPLPSNETSLSIVDFGNNKINGSVPPAFWTIPSLKIVKLQNNALTGSLPQRLGDGIVHLELNGNAFKGNLPDLMHGSWAHLEYLDLSSNKLKSLESQIRPGVSSLRYLNLAENLLTEWPFSQNATMQQLGYLNLSWCHLVGSISTQLGSLKQLVELDLSHNLLTGAIPTCLADLKSLSYLDLSYNNLSGSVPAGLSSLSSLRHMNASYNGLSGRLPDVPWGLGSFLGDQDLCGPPLIQNCQNAKSRYHLPAVVITGIVVGSALAVSGILAAIVICSRKTGIIHLPPKEEKYFSMSGPFSSEIEPSVWALGIRDPSTIPVAMLEKPLVNMTFENVLQATSSFNKETQIADGGYGPVFRGVLMGELHVAIKILAAKDTSNEAEAAAELETLSRLKHPNLVPLLGYCLVGIERVLLYSFMDNGDLHHRLHDLPDGMPNTEDWSQDTWEQSENEVAGELLSWTTRQKIALGTARALAFIHHGCNPPIVHGDVKSSNILLDSEYEPHLADCGLAALMPADGPLVGGSSGYAAPEYEQSGETTTKGDVYSFGVLLLELVTGKKAAGDSYQDGTHSGTLVSWVRALIREKRGKKALDPKLVDRSPISEMLETIRIAYLCTADLPSKRPTMQQVVGLLKDIKLKTTSY</sequence>
<proteinExistence type="predicted"/>
<name>A0ACC2AMS9_DIPCM</name>
<reference evidence="2" key="1">
    <citation type="journal article" date="2024" name="Proc. Natl. Acad. Sci. U.S.A.">
        <title>Extraordinary preservation of gene collinearity over three hundred million years revealed in homosporous lycophytes.</title>
        <authorList>
            <person name="Li C."/>
            <person name="Wickell D."/>
            <person name="Kuo L.Y."/>
            <person name="Chen X."/>
            <person name="Nie B."/>
            <person name="Liao X."/>
            <person name="Peng D."/>
            <person name="Ji J."/>
            <person name="Jenkins J."/>
            <person name="Williams M."/>
            <person name="Shu S."/>
            <person name="Plott C."/>
            <person name="Barry K."/>
            <person name="Rajasekar S."/>
            <person name="Grimwood J."/>
            <person name="Han X."/>
            <person name="Sun S."/>
            <person name="Hou Z."/>
            <person name="He W."/>
            <person name="Dai G."/>
            <person name="Sun C."/>
            <person name="Schmutz J."/>
            <person name="Leebens-Mack J.H."/>
            <person name="Li F.W."/>
            <person name="Wang L."/>
        </authorList>
    </citation>
    <scope>NUCLEOTIDE SEQUENCE [LARGE SCALE GENOMIC DNA]</scope>
    <source>
        <strain evidence="2">cv. PW_Plant_1</strain>
    </source>
</reference>
<evidence type="ECO:0000313" key="1">
    <source>
        <dbReference type="EMBL" id="KAJ7518819.1"/>
    </source>
</evidence>
<comment type="caution">
    <text evidence="1">The sequence shown here is derived from an EMBL/GenBank/DDBJ whole genome shotgun (WGS) entry which is preliminary data.</text>
</comment>